<proteinExistence type="predicted"/>
<comment type="catalytic activity">
    <reaction evidence="2">
        <text>1D-myo-inositol hexakisphosphate + ATP = 1-diphospho-1D-myo-inositol 2,3,4,5,6-pentakisphosphate + ADP</text>
        <dbReference type="Rhea" id="RHEA:37459"/>
        <dbReference type="ChEBI" id="CHEBI:30616"/>
        <dbReference type="ChEBI" id="CHEBI:58130"/>
        <dbReference type="ChEBI" id="CHEBI:74946"/>
        <dbReference type="ChEBI" id="CHEBI:456216"/>
        <dbReference type="EC" id="2.7.4.24"/>
    </reaction>
    <physiologicalReaction direction="left-to-right" evidence="2">
        <dbReference type="Rhea" id="RHEA:37460"/>
    </physiologicalReaction>
</comment>
<dbReference type="Gene3D" id="3.40.50.11950">
    <property type="match status" value="1"/>
</dbReference>
<accession>A0ABY6LS93</accession>
<comment type="catalytic activity">
    <reaction evidence="1">
        <text>5-diphospho-1D-myo-inositol 1,2,3,4,6-pentakisphosphate + ATP + H(+) = 1,5-bis(diphospho)-1D-myo-inositol 2,3,4,6-tetrakisphosphate + ADP</text>
        <dbReference type="Rhea" id="RHEA:10276"/>
        <dbReference type="ChEBI" id="CHEBI:15378"/>
        <dbReference type="ChEBI" id="CHEBI:30616"/>
        <dbReference type="ChEBI" id="CHEBI:58628"/>
        <dbReference type="ChEBI" id="CHEBI:77983"/>
        <dbReference type="ChEBI" id="CHEBI:456216"/>
        <dbReference type="EC" id="2.7.4.24"/>
    </reaction>
    <physiologicalReaction direction="left-to-right" evidence="1">
        <dbReference type="Rhea" id="RHEA:10277"/>
    </physiologicalReaction>
</comment>
<evidence type="ECO:0000313" key="5">
    <source>
        <dbReference type="Proteomes" id="UP001235939"/>
    </source>
</evidence>
<keyword evidence="5" id="KW-1185">Reference proteome</keyword>
<dbReference type="InterPro" id="IPR037446">
    <property type="entry name" value="His_Pase_VIP1"/>
</dbReference>
<gene>
    <name evidence="4" type="ORF">LAZ67_22001764</name>
</gene>
<feature type="domain" description="VIP1 N-terminal" evidence="3">
    <location>
        <begin position="54"/>
        <end position="96"/>
    </location>
</feature>
<dbReference type="PANTHER" id="PTHR12750:SF9">
    <property type="entry name" value="INOSITOL HEXAKISPHOSPHATE AND DIPHOSPHOINOSITOL-PENTAKISPHOSPHATE KINASE"/>
    <property type="match status" value="1"/>
</dbReference>
<evidence type="ECO:0000256" key="1">
    <source>
        <dbReference type="ARBA" id="ARBA00033696"/>
    </source>
</evidence>
<dbReference type="PANTHER" id="PTHR12750">
    <property type="entry name" value="DIPHOSPHOINOSITOL PENTAKISPHOSPHATE KINASE"/>
    <property type="match status" value="1"/>
</dbReference>
<evidence type="ECO:0000256" key="2">
    <source>
        <dbReference type="ARBA" id="ARBA00034629"/>
    </source>
</evidence>
<evidence type="ECO:0000313" key="4">
    <source>
        <dbReference type="EMBL" id="UYV83012.1"/>
    </source>
</evidence>
<evidence type="ECO:0000259" key="3">
    <source>
        <dbReference type="Pfam" id="PF18086"/>
    </source>
</evidence>
<dbReference type="Pfam" id="PF18086">
    <property type="entry name" value="PPIP5K2_N"/>
    <property type="match status" value="1"/>
</dbReference>
<sequence length="106" mass="12056">MRSDVDLQLEEHELMEFVPPRVDPACVPPQFQVHPGMGGNLEESLEDGCGNKRVIVGICAMAKKSQSKPMTEILTRLEEFEYLRTVIFEEQVILEVSTLLFYCSHT</sequence>
<organism evidence="4 5">
    <name type="scientific">Cordylochernes scorpioides</name>
    <dbReference type="NCBI Taxonomy" id="51811"/>
    <lineage>
        <taxon>Eukaryota</taxon>
        <taxon>Metazoa</taxon>
        <taxon>Ecdysozoa</taxon>
        <taxon>Arthropoda</taxon>
        <taxon>Chelicerata</taxon>
        <taxon>Arachnida</taxon>
        <taxon>Pseudoscorpiones</taxon>
        <taxon>Cheliferoidea</taxon>
        <taxon>Chernetidae</taxon>
        <taxon>Cordylochernes</taxon>
    </lineage>
</organism>
<dbReference type="EMBL" id="CP092884">
    <property type="protein sequence ID" value="UYV83012.1"/>
    <property type="molecule type" value="Genomic_DNA"/>
</dbReference>
<name>A0ABY6LS93_9ARAC</name>
<reference evidence="4 5" key="1">
    <citation type="submission" date="2022-03" db="EMBL/GenBank/DDBJ databases">
        <title>A chromosomal length assembly of Cordylochernes scorpioides.</title>
        <authorList>
            <person name="Zeh D."/>
            <person name="Zeh J."/>
        </authorList>
    </citation>
    <scope>NUCLEOTIDE SEQUENCE [LARGE SCALE GENOMIC DNA]</scope>
    <source>
        <strain evidence="4">IN4F17</strain>
        <tissue evidence="4">Whole Body</tissue>
    </source>
</reference>
<protein>
    <submittedName>
        <fullName evidence="4">PPIP5K2</fullName>
    </submittedName>
</protein>
<dbReference type="Proteomes" id="UP001235939">
    <property type="component" value="Chromosome 22"/>
</dbReference>
<dbReference type="InterPro" id="IPR040557">
    <property type="entry name" value="VIP1_N"/>
</dbReference>